<evidence type="ECO:0000313" key="2">
    <source>
        <dbReference type="Proteomes" id="UP000018852"/>
    </source>
</evidence>
<proteinExistence type="predicted"/>
<dbReference type="EMBL" id="AZLV01000885">
    <property type="protein sequence ID" value="ETJ03124.1"/>
    <property type="molecule type" value="Genomic_DNA"/>
</dbReference>
<dbReference type="AlphaFoldDB" id="W1VGG1"/>
<organism evidence="1 2">
    <name type="scientific">Actinomyces urogenitalis DORA_12</name>
    <dbReference type="NCBI Taxonomy" id="1403939"/>
    <lineage>
        <taxon>Bacteria</taxon>
        <taxon>Bacillati</taxon>
        <taxon>Actinomycetota</taxon>
        <taxon>Actinomycetes</taxon>
        <taxon>Actinomycetales</taxon>
        <taxon>Actinomycetaceae</taxon>
        <taxon>Actinomyces</taxon>
    </lineage>
</organism>
<protein>
    <submittedName>
        <fullName evidence="1">Uncharacterized protein</fullName>
    </submittedName>
</protein>
<feature type="non-terminal residue" evidence="1">
    <location>
        <position position="1"/>
    </location>
</feature>
<accession>W1VGG1</accession>
<evidence type="ECO:0000313" key="1">
    <source>
        <dbReference type="EMBL" id="ETJ03124.1"/>
    </source>
</evidence>
<gene>
    <name evidence="1" type="ORF">Q605_AUC00885G0001</name>
</gene>
<comment type="caution">
    <text evidence="1">The sequence shown here is derived from an EMBL/GenBank/DDBJ whole genome shotgun (WGS) entry which is preliminary data.</text>
</comment>
<reference evidence="1 2" key="1">
    <citation type="submission" date="2013-12" db="EMBL/GenBank/DDBJ databases">
        <title>A Varibaculum cambriense genome reconstructed from a premature infant gut community with otherwise low bacterial novelty that shifts toward anaerobic metabolism during the third week of life.</title>
        <authorList>
            <person name="Brown C.T."/>
            <person name="Sharon I."/>
            <person name="Thomas B.C."/>
            <person name="Castelle C.J."/>
            <person name="Morowitz M.J."/>
            <person name="Banfield J.F."/>
        </authorList>
    </citation>
    <scope>NUCLEOTIDE SEQUENCE [LARGE SCALE GENOMIC DNA]</scope>
    <source>
        <strain evidence="2">DORA_12</strain>
    </source>
</reference>
<sequence>RLAPSPSYSSLGVCARKRLSHSLSHVIA</sequence>
<name>W1VGG1_9ACTO</name>
<dbReference type="Proteomes" id="UP000018852">
    <property type="component" value="Unassembled WGS sequence"/>
</dbReference>